<protein>
    <recommendedName>
        <fullName evidence="2">PAS domain-containing protein</fullName>
    </recommendedName>
</protein>
<feature type="transmembrane region" description="Helical" evidence="1">
    <location>
        <begin position="1280"/>
        <end position="1300"/>
    </location>
</feature>
<feature type="transmembrane region" description="Helical" evidence="1">
    <location>
        <begin position="1089"/>
        <end position="1112"/>
    </location>
</feature>
<feature type="transmembrane region" description="Helical" evidence="1">
    <location>
        <begin position="88"/>
        <end position="116"/>
    </location>
</feature>
<dbReference type="SUPFAM" id="SSF55785">
    <property type="entry name" value="PYP-like sensor domain (PAS domain)"/>
    <property type="match status" value="1"/>
</dbReference>
<gene>
    <name evidence="3" type="ORF">SteCoe_6650</name>
</gene>
<dbReference type="PANTHER" id="PTHR31600">
    <property type="entry name" value="TINY MACROCYSTS PROTEIN B-RELATED"/>
    <property type="match status" value="1"/>
</dbReference>
<feature type="transmembrane region" description="Helical" evidence="1">
    <location>
        <begin position="146"/>
        <end position="167"/>
    </location>
</feature>
<organism evidence="3 4">
    <name type="scientific">Stentor coeruleus</name>
    <dbReference type="NCBI Taxonomy" id="5963"/>
    <lineage>
        <taxon>Eukaryota</taxon>
        <taxon>Sar</taxon>
        <taxon>Alveolata</taxon>
        <taxon>Ciliophora</taxon>
        <taxon>Postciliodesmatophora</taxon>
        <taxon>Heterotrichea</taxon>
        <taxon>Heterotrichida</taxon>
        <taxon>Stentoridae</taxon>
        <taxon>Stentor</taxon>
    </lineage>
</organism>
<dbReference type="PROSITE" id="PS50112">
    <property type="entry name" value="PAS"/>
    <property type="match status" value="1"/>
</dbReference>
<keyword evidence="4" id="KW-1185">Reference proteome</keyword>
<sequence length="1341" mass="155785">MFKILTLNYIILAQNIQLLWNPELTINSWDKYSKFWEIIRIPSFDAAAAKFNVLPQFFYVLVADLGIILALIISLCILRFIKRKPPVIVLAIARFIWTVTSEIVFIPAIICFMIVFKYSSGNYVYVQEYVGEIIAENMNFGSSGKILSAFLCFLVIVYTFVYESCAFDIKVENEKSLNDSRLHGKVNISIRIISMLNCILYVFFQKTNYEVYLILFIVLHGLLSFGMVYYIPYYSIFVNFMQFFVQFNCSCTAIFFLIGDFLNTAQIPFITTIIFQPILLILSYETVLYRFSHIPEPCESFGKPFEIYALSIRKYLGNGELKEGLIKSMNNNYKAYPNKLNRLLQTYYCIDELKNPILGLNKIITTSHGGLDIFSNFQVYKCKSALKTYCSENCEGFKLYKYFVDFALTKEKDHFFCNLYSNFLSKMLEKSPELKKLKFFVKELAQNMKKLKTNYEELITSFPSAFETKEMYGSLLIHIFCEVEIGHKYMSKMPGSDNLHMKIMLKNNFNFTSDRCFFVVSGKELTLGKIIYYNKNFINLIGISDETIHGFYLDEIIPPLFRDGHNKHLKNFLENHTNNIIFHTYSLCILDASGYLVECIISSETIGYKSSVDFICTIDPVKSKDKEMAIITPNGYIWSHTKGFPLMLGFEVDFVEHKFLNSLIPDIDIENLKPNQLVKVLIRDIEKKKFKKCLNFLLKIEKVGKVSIYFLYVSADEAEMRRFMTDRNEDLNIDPNKSKIFASYMQSNFEEFKTNVVKKVAIFDERGSRADIDKDNEMNEKSKISSHSSSVTFLTFRESLSLNKAIRVLNITKLVLLISTIVIIASNIAILSYISKEVNHSNSLQAFNHLSSLAYAVSQMALYMRMVDLGYQNSLDYQSDLNRTLNNLELLKTYQNLLFSDYDSWSYCKSSKIIKKSVIPYWVLENKPTLKTGTLHEIIGLLIQNAYEIIAKIEKNDNSYDDNLFFIIFNSLGSSFQQTNLALKNLVTCELNRVDKLSTIKNYLLIIAIVILAASALFMVFYLLSIDKFLNILWEYVRKRVHSGYFEVKHLVLERLTQYHNEIENTENESEHVDYKSKKELKFWHSFMYISRFSLLFFFGGLFFGVSILVFYENIHGYLIYRPTLVYTLMRRRIEMTEICIYTLEYELGNSTLSIKSRFPMFNDLKEPKQAAENALDSIVTTRKVLREKGIIKLMSPELFTKIYERISGVSTFISLGTFRGLAFLVQEARYIVFNNMSDSLETLKIFFSHVLEYNSLSVTVSLSANSDSKEIIEKQLSKLIYFNGFCCFFLCMIYLLYFYPFLCGEIDLVHKITKILMIIPQTIEVKPMKSRNESTKANKI</sequence>
<feature type="transmembrane region" description="Helical" evidence="1">
    <location>
        <begin position="243"/>
        <end position="259"/>
    </location>
</feature>
<feature type="transmembrane region" description="Helical" evidence="1">
    <location>
        <begin position="814"/>
        <end position="834"/>
    </location>
</feature>
<dbReference type="InterPro" id="IPR000014">
    <property type="entry name" value="PAS"/>
</dbReference>
<feature type="transmembrane region" description="Helical" evidence="1">
    <location>
        <begin position="188"/>
        <end position="205"/>
    </location>
</feature>
<feature type="transmembrane region" description="Helical" evidence="1">
    <location>
        <begin position="265"/>
        <end position="284"/>
    </location>
</feature>
<keyword evidence="1" id="KW-0472">Membrane</keyword>
<feature type="transmembrane region" description="Helical" evidence="1">
    <location>
        <begin position="57"/>
        <end position="81"/>
    </location>
</feature>
<dbReference type="Gene3D" id="3.30.450.20">
    <property type="entry name" value="PAS domain"/>
    <property type="match status" value="1"/>
</dbReference>
<accession>A0A1R2CPF8</accession>
<feature type="transmembrane region" description="Helical" evidence="1">
    <location>
        <begin position="1003"/>
        <end position="1024"/>
    </location>
</feature>
<keyword evidence="1" id="KW-0812">Transmembrane</keyword>
<name>A0A1R2CPF8_9CILI</name>
<dbReference type="Proteomes" id="UP000187209">
    <property type="component" value="Unassembled WGS sequence"/>
</dbReference>
<comment type="caution">
    <text evidence="3">The sequence shown here is derived from an EMBL/GenBank/DDBJ whole genome shotgun (WGS) entry which is preliminary data.</text>
</comment>
<dbReference type="InterPro" id="IPR052994">
    <property type="entry name" value="Tiny_macrocysts_regulators"/>
</dbReference>
<feature type="domain" description="PAS" evidence="2">
    <location>
        <begin position="528"/>
        <end position="576"/>
    </location>
</feature>
<feature type="transmembrane region" description="Helical" evidence="1">
    <location>
        <begin position="211"/>
        <end position="231"/>
    </location>
</feature>
<dbReference type="Pfam" id="PF25474">
    <property type="entry name" value="TPR_TmcB"/>
    <property type="match status" value="1"/>
</dbReference>
<proteinExistence type="predicted"/>
<evidence type="ECO:0000313" key="4">
    <source>
        <dbReference type="Proteomes" id="UP000187209"/>
    </source>
</evidence>
<dbReference type="EMBL" id="MPUH01000093">
    <property type="protein sequence ID" value="OMJ90888.1"/>
    <property type="molecule type" value="Genomic_DNA"/>
</dbReference>
<evidence type="ECO:0000259" key="2">
    <source>
        <dbReference type="PROSITE" id="PS50112"/>
    </source>
</evidence>
<evidence type="ECO:0000256" key="1">
    <source>
        <dbReference type="SAM" id="Phobius"/>
    </source>
</evidence>
<reference evidence="3 4" key="1">
    <citation type="submission" date="2016-11" db="EMBL/GenBank/DDBJ databases">
        <title>The macronuclear genome of Stentor coeruleus: a giant cell with tiny introns.</title>
        <authorList>
            <person name="Slabodnick M."/>
            <person name="Ruby J.G."/>
            <person name="Reiff S.B."/>
            <person name="Swart E.C."/>
            <person name="Gosai S."/>
            <person name="Prabakaran S."/>
            <person name="Witkowska E."/>
            <person name="Larue G.E."/>
            <person name="Fisher S."/>
            <person name="Freeman R.M."/>
            <person name="Gunawardena J."/>
            <person name="Chu W."/>
            <person name="Stover N.A."/>
            <person name="Gregory B.D."/>
            <person name="Nowacki M."/>
            <person name="Derisi J."/>
            <person name="Roy S.W."/>
            <person name="Marshall W.F."/>
            <person name="Sood P."/>
        </authorList>
    </citation>
    <scope>NUCLEOTIDE SEQUENCE [LARGE SCALE GENOMIC DNA]</scope>
    <source>
        <strain evidence="3">WM001</strain>
    </source>
</reference>
<dbReference type="InterPro" id="IPR035965">
    <property type="entry name" value="PAS-like_dom_sf"/>
</dbReference>
<keyword evidence="1" id="KW-1133">Transmembrane helix</keyword>
<dbReference type="InterPro" id="IPR057352">
    <property type="entry name" value="TPR_TmcB/C"/>
</dbReference>
<evidence type="ECO:0000313" key="3">
    <source>
        <dbReference type="EMBL" id="OMJ90888.1"/>
    </source>
</evidence>
<dbReference type="PANTHER" id="PTHR31600:SF2">
    <property type="entry name" value="GAMETE ENRICHED GENE 10 PROTEIN-RELATED"/>
    <property type="match status" value="1"/>
</dbReference>